<evidence type="ECO:0000259" key="6">
    <source>
        <dbReference type="PROSITE" id="PS50888"/>
    </source>
</evidence>
<dbReference type="GO" id="GO:0003700">
    <property type="term" value="F:DNA-binding transcription factor activity"/>
    <property type="evidence" value="ECO:0007669"/>
    <property type="project" value="TreeGrafter"/>
</dbReference>
<feature type="compositionally biased region" description="Basic and acidic residues" evidence="5">
    <location>
        <begin position="161"/>
        <end position="173"/>
    </location>
</feature>
<dbReference type="AlphaFoldDB" id="A0A2P2KCK1"/>
<dbReference type="Gene3D" id="4.10.280.10">
    <property type="entry name" value="Helix-loop-helix DNA-binding domain"/>
    <property type="match status" value="1"/>
</dbReference>
<dbReference type="InterPro" id="IPR011598">
    <property type="entry name" value="bHLH_dom"/>
</dbReference>
<dbReference type="EMBL" id="GGEC01022974">
    <property type="protein sequence ID" value="MBX03458.1"/>
    <property type="molecule type" value="Transcribed_RNA"/>
</dbReference>
<dbReference type="PANTHER" id="PTHR12565">
    <property type="entry name" value="STEROL REGULATORY ELEMENT-BINDING PROTEIN"/>
    <property type="match status" value="1"/>
</dbReference>
<evidence type="ECO:0000256" key="4">
    <source>
        <dbReference type="ARBA" id="ARBA00023242"/>
    </source>
</evidence>
<protein>
    <recommendedName>
        <fullName evidence="6">BHLH domain-containing protein</fullName>
    </recommendedName>
</protein>
<proteinExistence type="predicted"/>
<dbReference type="PANTHER" id="PTHR12565:SF382">
    <property type="entry name" value="BHLH DOMAIN-CONTAINING PROTEIN"/>
    <property type="match status" value="1"/>
</dbReference>
<dbReference type="PROSITE" id="PS50888">
    <property type="entry name" value="BHLH"/>
    <property type="match status" value="1"/>
</dbReference>
<dbReference type="InterPro" id="IPR036638">
    <property type="entry name" value="HLH_DNA-bd_sf"/>
</dbReference>
<dbReference type="FunFam" id="4.10.280.10:FF:000002">
    <property type="entry name" value="Basic helix-loop-helix transcription factor"/>
    <property type="match status" value="1"/>
</dbReference>
<feature type="region of interest" description="Disordered" evidence="5">
    <location>
        <begin position="161"/>
        <end position="188"/>
    </location>
</feature>
<keyword evidence="2" id="KW-0805">Transcription regulation</keyword>
<feature type="domain" description="BHLH" evidence="6">
    <location>
        <begin position="204"/>
        <end position="254"/>
    </location>
</feature>
<evidence type="ECO:0000256" key="5">
    <source>
        <dbReference type="SAM" id="MobiDB-lite"/>
    </source>
</evidence>
<evidence type="ECO:0000256" key="3">
    <source>
        <dbReference type="ARBA" id="ARBA00023163"/>
    </source>
</evidence>
<comment type="subcellular location">
    <subcellularLocation>
        <location evidence="1">Nucleus</location>
    </subcellularLocation>
</comment>
<sequence length="375" mass="41546">MDMTVLKKQLAGLKSQHQQQYSYVNQNNSLKPCPMPQLQGFYHQASLDGAMFDWKKEPAKMYFCDSELANDNNLSVPGTGLINAEAAPHLLEIDQCLSRTSSFQAGVAGKIEVDMVAQEVIEKDVALVEKKQFGHGRGSPSQRKAQFVAAQECNEKRTKGEAEVESKVKEKGIAETSAETSEENQKISEVQKPGYIHVRARRGQATDSHSLAERARREKISKKMKCLQDLVPGCNKMMGRAGMLDEIINYVQSLQRQVEFLSMKLAALNPNMEFNDDDCSGKEFPGYVASFPAASVSSAIANFPHLQHALAQKAATSSEQDFLPSSAEIPSDRTTSFSPFISKQLNSSRFSVVQPFWNADCQSLHSVDFPSRLIN</sequence>
<dbReference type="SMART" id="SM00353">
    <property type="entry name" value="HLH"/>
    <property type="match status" value="1"/>
</dbReference>
<name>A0A2P2KCK1_RHIMU</name>
<accession>A0A2P2KCK1</accession>
<dbReference type="GO" id="GO:0005634">
    <property type="term" value="C:nucleus"/>
    <property type="evidence" value="ECO:0007669"/>
    <property type="project" value="UniProtKB-SubCell"/>
</dbReference>
<dbReference type="InterPro" id="IPR024097">
    <property type="entry name" value="bHLH_ZIP_TF"/>
</dbReference>
<evidence type="ECO:0000256" key="2">
    <source>
        <dbReference type="ARBA" id="ARBA00023015"/>
    </source>
</evidence>
<keyword evidence="4" id="KW-0539">Nucleus</keyword>
<dbReference type="GO" id="GO:0046983">
    <property type="term" value="F:protein dimerization activity"/>
    <property type="evidence" value="ECO:0007669"/>
    <property type="project" value="InterPro"/>
</dbReference>
<dbReference type="EMBL" id="GGEC01022975">
    <property type="protein sequence ID" value="MBX03459.1"/>
    <property type="molecule type" value="Transcribed_RNA"/>
</dbReference>
<dbReference type="CDD" id="cd18919">
    <property type="entry name" value="bHLH_AtBPE_like"/>
    <property type="match status" value="1"/>
</dbReference>
<evidence type="ECO:0000256" key="1">
    <source>
        <dbReference type="ARBA" id="ARBA00004123"/>
    </source>
</evidence>
<evidence type="ECO:0000313" key="7">
    <source>
        <dbReference type="EMBL" id="MBX03458.1"/>
    </source>
</evidence>
<keyword evidence="3" id="KW-0804">Transcription</keyword>
<reference evidence="7" key="1">
    <citation type="submission" date="2018-02" db="EMBL/GenBank/DDBJ databases">
        <title>Rhizophora mucronata_Transcriptome.</title>
        <authorList>
            <person name="Meera S.P."/>
            <person name="Sreeshan A."/>
            <person name="Augustine A."/>
        </authorList>
    </citation>
    <scope>NUCLEOTIDE SEQUENCE</scope>
    <source>
        <tissue evidence="7">Leaf</tissue>
    </source>
</reference>
<organism evidence="7">
    <name type="scientific">Rhizophora mucronata</name>
    <name type="common">Asiatic mangrove</name>
    <dbReference type="NCBI Taxonomy" id="61149"/>
    <lineage>
        <taxon>Eukaryota</taxon>
        <taxon>Viridiplantae</taxon>
        <taxon>Streptophyta</taxon>
        <taxon>Embryophyta</taxon>
        <taxon>Tracheophyta</taxon>
        <taxon>Spermatophyta</taxon>
        <taxon>Magnoliopsida</taxon>
        <taxon>eudicotyledons</taxon>
        <taxon>Gunneridae</taxon>
        <taxon>Pentapetalae</taxon>
        <taxon>rosids</taxon>
        <taxon>fabids</taxon>
        <taxon>Malpighiales</taxon>
        <taxon>Rhizophoraceae</taxon>
        <taxon>Rhizophora</taxon>
    </lineage>
</organism>
<dbReference type="Pfam" id="PF00010">
    <property type="entry name" value="HLH"/>
    <property type="match status" value="1"/>
</dbReference>
<dbReference type="SUPFAM" id="SSF47459">
    <property type="entry name" value="HLH, helix-loop-helix DNA-binding domain"/>
    <property type="match status" value="1"/>
</dbReference>